<name>A0ABD0Z8M7_9HEMI</name>
<keyword evidence="3" id="KW-1185">Reference proteome</keyword>
<dbReference type="InterPro" id="IPR050314">
    <property type="entry name" value="Glycosyl_Hydrlase_18"/>
</dbReference>
<protein>
    <recommendedName>
        <fullName evidence="1">GH18 domain-containing protein</fullName>
    </recommendedName>
</protein>
<gene>
    <name evidence="2" type="ORF">AAG570_000835</name>
</gene>
<reference evidence="2 3" key="1">
    <citation type="submission" date="2024-07" db="EMBL/GenBank/DDBJ databases">
        <title>Chromosome-level genome assembly of the water stick insect Ranatra chinensis (Heteroptera: Nepidae).</title>
        <authorList>
            <person name="Liu X."/>
        </authorList>
    </citation>
    <scope>NUCLEOTIDE SEQUENCE [LARGE SCALE GENOMIC DNA]</scope>
    <source>
        <strain evidence="2">Cailab_2021Rc</strain>
        <tissue evidence="2">Muscle</tissue>
    </source>
</reference>
<sequence>MASKRRNMFYQNKKQETTERGTCNLLSSELSEKLRPSGLLVVVFIAGATTPAGVASRYDLANMAPAVDYMNLVVSEFHGFWDKVTGISSPLYSEDKKNIVDIVSYALRAGVPAGKILMRFSTYGQTFVMKFEPTDNVYLNVSAPETFKGPWSNQDGFMGFNEASTIWGSVIADDDI</sequence>
<comment type="caution">
    <text evidence="2">The sequence shown here is derived from an EMBL/GenBank/DDBJ whole genome shotgun (WGS) entry which is preliminary data.</text>
</comment>
<evidence type="ECO:0000313" key="2">
    <source>
        <dbReference type="EMBL" id="KAL1140907.1"/>
    </source>
</evidence>
<evidence type="ECO:0000313" key="3">
    <source>
        <dbReference type="Proteomes" id="UP001558652"/>
    </source>
</evidence>
<dbReference type="PANTHER" id="PTHR11177:SF317">
    <property type="entry name" value="CHITINASE 12-RELATED"/>
    <property type="match status" value="1"/>
</dbReference>
<dbReference type="Gene3D" id="3.20.20.80">
    <property type="entry name" value="Glycosidases"/>
    <property type="match status" value="1"/>
</dbReference>
<feature type="domain" description="GH18" evidence="1">
    <location>
        <begin position="10"/>
        <end position="160"/>
    </location>
</feature>
<dbReference type="Pfam" id="PF00704">
    <property type="entry name" value="Glyco_hydro_18"/>
    <property type="match status" value="1"/>
</dbReference>
<dbReference type="Proteomes" id="UP001558652">
    <property type="component" value="Unassembled WGS sequence"/>
</dbReference>
<dbReference type="PANTHER" id="PTHR11177">
    <property type="entry name" value="CHITINASE"/>
    <property type="match status" value="1"/>
</dbReference>
<evidence type="ECO:0000259" key="1">
    <source>
        <dbReference type="Pfam" id="PF00704"/>
    </source>
</evidence>
<accession>A0ABD0Z8M7</accession>
<organism evidence="2 3">
    <name type="scientific">Ranatra chinensis</name>
    <dbReference type="NCBI Taxonomy" id="642074"/>
    <lineage>
        <taxon>Eukaryota</taxon>
        <taxon>Metazoa</taxon>
        <taxon>Ecdysozoa</taxon>
        <taxon>Arthropoda</taxon>
        <taxon>Hexapoda</taxon>
        <taxon>Insecta</taxon>
        <taxon>Pterygota</taxon>
        <taxon>Neoptera</taxon>
        <taxon>Paraneoptera</taxon>
        <taxon>Hemiptera</taxon>
        <taxon>Heteroptera</taxon>
        <taxon>Panheteroptera</taxon>
        <taxon>Nepomorpha</taxon>
        <taxon>Nepidae</taxon>
        <taxon>Ranatrinae</taxon>
        <taxon>Ranatra</taxon>
    </lineage>
</organism>
<dbReference type="InterPro" id="IPR029070">
    <property type="entry name" value="Chitinase_insertion_sf"/>
</dbReference>
<dbReference type="InterPro" id="IPR001223">
    <property type="entry name" value="Glyco_hydro18_cat"/>
</dbReference>
<dbReference type="SUPFAM" id="SSF51445">
    <property type="entry name" value="(Trans)glycosidases"/>
    <property type="match status" value="1"/>
</dbReference>
<proteinExistence type="predicted"/>
<dbReference type="InterPro" id="IPR017853">
    <property type="entry name" value="GH"/>
</dbReference>
<dbReference type="AlphaFoldDB" id="A0ABD0Z8M7"/>
<dbReference type="EMBL" id="JBFDAA010000001">
    <property type="protein sequence ID" value="KAL1140907.1"/>
    <property type="molecule type" value="Genomic_DNA"/>
</dbReference>
<dbReference type="Gene3D" id="3.10.50.10">
    <property type="match status" value="1"/>
</dbReference>